<dbReference type="PROSITE" id="PS00028">
    <property type="entry name" value="ZINC_FINGER_C2H2_1"/>
    <property type="match status" value="1"/>
</dbReference>
<protein>
    <submittedName>
        <fullName evidence="2">HNH endonuclease</fullName>
    </submittedName>
</protein>
<proteinExistence type="predicted"/>
<gene>
    <name evidence="2" type="ORF">HAP95_02530</name>
</gene>
<keyword evidence="2" id="KW-0255">Endonuclease</keyword>
<evidence type="ECO:0000259" key="1">
    <source>
        <dbReference type="PROSITE" id="PS00028"/>
    </source>
</evidence>
<dbReference type="PANTHER" id="PTHR33877:SF2">
    <property type="entry name" value="OS07G0170200 PROTEIN"/>
    <property type="match status" value="1"/>
</dbReference>
<reference evidence="2 3" key="1">
    <citation type="journal article" date="2021" name="ISME J.">
        <title>Genomic evolution of the class Acidithiobacillia: deep-branching Proteobacteria living in extreme acidic conditions.</title>
        <authorList>
            <person name="Moya-Beltran A."/>
            <person name="Beard S."/>
            <person name="Rojas-Villalobos C."/>
            <person name="Issotta F."/>
            <person name="Gallardo Y."/>
            <person name="Ulloa R."/>
            <person name="Giaveno A."/>
            <person name="Degli Esposti M."/>
            <person name="Johnson D.B."/>
            <person name="Quatrini R."/>
        </authorList>
    </citation>
    <scope>NUCLEOTIDE SEQUENCE [LARGE SCALE GENOMIC DNA]</scope>
    <source>
        <strain evidence="2 3">RW2</strain>
    </source>
</reference>
<dbReference type="RefSeq" id="WP_215880687.1">
    <property type="nucleotide sequence ID" value="NZ_JAAOMP010000029.1"/>
</dbReference>
<feature type="domain" description="C2H2-type" evidence="1">
    <location>
        <begin position="90"/>
        <end position="112"/>
    </location>
</feature>
<dbReference type="InterPro" id="IPR013087">
    <property type="entry name" value="Znf_C2H2_type"/>
</dbReference>
<dbReference type="SMART" id="SM00507">
    <property type="entry name" value="HNHc"/>
    <property type="match status" value="1"/>
</dbReference>
<dbReference type="Proteomes" id="UP000755654">
    <property type="component" value="Unassembled WGS sequence"/>
</dbReference>
<sequence length="187" mass="21128">MAAILRLDSAGNPLHWIGQEEAAGYYAKGQVAWTLGDPFRILHGGRNRMTGLQSHMDIHPVIAIRGAAWSKWHTPALTNASLFRRDGHLCMYCGRDFGDSRRSQDHHLTRDHVIPTSKGGKDTWTNVVTACKRCNNHKDARTPEQAGMKLLAVPYTPNQYEFLYLTGRHILADQLDFLRVGFHRLQA</sequence>
<dbReference type="PANTHER" id="PTHR33877">
    <property type="entry name" value="SLL1193 PROTEIN"/>
    <property type="match status" value="1"/>
</dbReference>
<keyword evidence="3" id="KW-1185">Reference proteome</keyword>
<dbReference type="Pfam" id="PF14279">
    <property type="entry name" value="HNH_5"/>
    <property type="match status" value="1"/>
</dbReference>
<dbReference type="CDD" id="cd00085">
    <property type="entry name" value="HNHc"/>
    <property type="match status" value="1"/>
</dbReference>
<keyword evidence="2" id="KW-0540">Nuclease</keyword>
<dbReference type="InterPro" id="IPR029471">
    <property type="entry name" value="HNH_5"/>
</dbReference>
<dbReference type="GO" id="GO:0004519">
    <property type="term" value="F:endonuclease activity"/>
    <property type="evidence" value="ECO:0007669"/>
    <property type="project" value="UniProtKB-KW"/>
</dbReference>
<dbReference type="EMBL" id="JAAOMP010000029">
    <property type="protein sequence ID" value="MBU2759057.1"/>
    <property type="molecule type" value="Genomic_DNA"/>
</dbReference>
<evidence type="ECO:0000313" key="2">
    <source>
        <dbReference type="EMBL" id="MBU2759057.1"/>
    </source>
</evidence>
<dbReference type="Gene3D" id="1.10.30.50">
    <property type="match status" value="1"/>
</dbReference>
<keyword evidence="2" id="KW-0378">Hydrolase</keyword>
<dbReference type="InterPro" id="IPR052892">
    <property type="entry name" value="NA-targeting_endonuclease"/>
</dbReference>
<comment type="caution">
    <text evidence="2">The sequence shown here is derived from an EMBL/GenBank/DDBJ whole genome shotgun (WGS) entry which is preliminary data.</text>
</comment>
<evidence type="ECO:0000313" key="3">
    <source>
        <dbReference type="Proteomes" id="UP000755654"/>
    </source>
</evidence>
<accession>A0ABS5ZVA5</accession>
<organism evidence="2 3">
    <name type="scientific">Acidithiobacillus sulfurivorans</name>
    <dbReference type="NCBI Taxonomy" id="1958756"/>
    <lineage>
        <taxon>Bacteria</taxon>
        <taxon>Pseudomonadati</taxon>
        <taxon>Pseudomonadota</taxon>
        <taxon>Acidithiobacillia</taxon>
        <taxon>Acidithiobacillales</taxon>
        <taxon>Acidithiobacillaceae</taxon>
        <taxon>Acidithiobacillus</taxon>
    </lineage>
</organism>
<dbReference type="InterPro" id="IPR003615">
    <property type="entry name" value="HNH_nuc"/>
</dbReference>
<name>A0ABS5ZVA5_9PROT</name>